<reference evidence="3 4" key="1">
    <citation type="submission" date="2022-10" db="EMBL/GenBank/DDBJ databases">
        <title>The complete genomes of actinobacterial strains from the NBC collection.</title>
        <authorList>
            <person name="Joergensen T.S."/>
            <person name="Alvarez Arevalo M."/>
            <person name="Sterndorff E.B."/>
            <person name="Faurdal D."/>
            <person name="Vuksanovic O."/>
            <person name="Mourched A.-S."/>
            <person name="Charusanti P."/>
            <person name="Shaw S."/>
            <person name="Blin K."/>
            <person name="Weber T."/>
        </authorList>
    </citation>
    <scope>NUCLEOTIDE SEQUENCE [LARGE SCALE GENOMIC DNA]</scope>
    <source>
        <strain evidence="3 4">NBC_00319</strain>
    </source>
</reference>
<dbReference type="KEGG" id="whr:OG579_11670"/>
<dbReference type="AlphaFoldDB" id="A0AAU4JXB6"/>
<keyword evidence="2" id="KW-0812">Transmembrane</keyword>
<evidence type="ECO:0000256" key="1">
    <source>
        <dbReference type="SAM" id="MobiDB-lite"/>
    </source>
</evidence>
<organism evidence="3 4">
    <name type="scientific">Williamsia herbipolensis</name>
    <dbReference type="NCBI Taxonomy" id="1603258"/>
    <lineage>
        <taxon>Bacteria</taxon>
        <taxon>Bacillati</taxon>
        <taxon>Actinomycetota</taxon>
        <taxon>Actinomycetes</taxon>
        <taxon>Mycobacteriales</taxon>
        <taxon>Nocardiaceae</taxon>
        <taxon>Williamsia</taxon>
    </lineage>
</organism>
<evidence type="ECO:0000256" key="2">
    <source>
        <dbReference type="SAM" id="Phobius"/>
    </source>
</evidence>
<sequence length="52" mass="5714">MATHTQSDPHRSAGRRHSSAWHEDTVDIRGRCVAISISIAALIVVLVALFLF</sequence>
<gene>
    <name evidence="3" type="ORF">OG579_11670</name>
</gene>
<dbReference type="RefSeq" id="WP_160298490.1">
    <property type="nucleotide sequence ID" value="NZ_CP108021.1"/>
</dbReference>
<dbReference type="EMBL" id="CP108021">
    <property type="protein sequence ID" value="WUM18412.1"/>
    <property type="molecule type" value="Genomic_DNA"/>
</dbReference>
<keyword evidence="4" id="KW-1185">Reference proteome</keyword>
<feature type="transmembrane region" description="Helical" evidence="2">
    <location>
        <begin position="28"/>
        <end position="51"/>
    </location>
</feature>
<accession>A0AAU4JXB6</accession>
<name>A0AAU4JXB6_9NOCA</name>
<evidence type="ECO:0000313" key="4">
    <source>
        <dbReference type="Proteomes" id="UP001432128"/>
    </source>
</evidence>
<keyword evidence="2" id="KW-1133">Transmembrane helix</keyword>
<proteinExistence type="predicted"/>
<keyword evidence="2" id="KW-0472">Membrane</keyword>
<feature type="region of interest" description="Disordered" evidence="1">
    <location>
        <begin position="1"/>
        <end position="21"/>
    </location>
</feature>
<dbReference type="Proteomes" id="UP001432128">
    <property type="component" value="Chromosome"/>
</dbReference>
<protein>
    <submittedName>
        <fullName evidence="3">Uncharacterized protein</fullName>
    </submittedName>
</protein>
<evidence type="ECO:0000313" key="3">
    <source>
        <dbReference type="EMBL" id="WUM18412.1"/>
    </source>
</evidence>